<dbReference type="InterPro" id="IPR011032">
    <property type="entry name" value="GroES-like_sf"/>
</dbReference>
<dbReference type="SUPFAM" id="SSF51735">
    <property type="entry name" value="NAD(P)-binding Rossmann-fold domains"/>
    <property type="match status" value="1"/>
</dbReference>
<dbReference type="Pfam" id="PF16884">
    <property type="entry name" value="ADH_N_2"/>
    <property type="match status" value="1"/>
</dbReference>
<keyword evidence="4" id="KW-1185">Reference proteome</keyword>
<dbReference type="EMBL" id="FNSV01000005">
    <property type="protein sequence ID" value="SEB81830.1"/>
    <property type="molecule type" value="Genomic_DNA"/>
</dbReference>
<dbReference type="InterPro" id="IPR036291">
    <property type="entry name" value="NAD(P)-bd_dom_sf"/>
</dbReference>
<dbReference type="OrthoDB" id="9805663at2"/>
<protein>
    <recommendedName>
        <fullName evidence="2">Enoyl reductase (ER) domain-containing protein</fullName>
    </recommendedName>
</protein>
<dbReference type="RefSeq" id="WP_072948669.1">
    <property type="nucleotide sequence ID" value="NZ_CP070609.1"/>
</dbReference>
<accession>A0A1H4MFE3</accession>
<evidence type="ECO:0000256" key="1">
    <source>
        <dbReference type="ARBA" id="ARBA00023002"/>
    </source>
</evidence>
<dbReference type="InterPro" id="IPR013149">
    <property type="entry name" value="ADH-like_C"/>
</dbReference>
<organism evidence="3 4">
    <name type="scientific">Rhodococcus koreensis</name>
    <dbReference type="NCBI Taxonomy" id="99653"/>
    <lineage>
        <taxon>Bacteria</taxon>
        <taxon>Bacillati</taxon>
        <taxon>Actinomycetota</taxon>
        <taxon>Actinomycetes</taxon>
        <taxon>Mycobacteriales</taxon>
        <taxon>Nocardiaceae</taxon>
        <taxon>Rhodococcus</taxon>
    </lineage>
</organism>
<dbReference type="InterPro" id="IPR020843">
    <property type="entry name" value="ER"/>
</dbReference>
<dbReference type="AlphaFoldDB" id="A0A1H4MFE3"/>
<dbReference type="CDD" id="cd05288">
    <property type="entry name" value="PGDH"/>
    <property type="match status" value="1"/>
</dbReference>
<dbReference type="GO" id="GO:0016628">
    <property type="term" value="F:oxidoreductase activity, acting on the CH-CH group of donors, NAD or NADP as acceptor"/>
    <property type="evidence" value="ECO:0007669"/>
    <property type="project" value="InterPro"/>
</dbReference>
<dbReference type="InterPro" id="IPR041694">
    <property type="entry name" value="ADH_N_2"/>
</dbReference>
<dbReference type="SMART" id="SM00829">
    <property type="entry name" value="PKS_ER"/>
    <property type="match status" value="1"/>
</dbReference>
<evidence type="ECO:0000313" key="3">
    <source>
        <dbReference type="EMBL" id="SEB81830.1"/>
    </source>
</evidence>
<dbReference type="PANTHER" id="PTHR43205:SF7">
    <property type="entry name" value="PROSTAGLANDIN REDUCTASE 1"/>
    <property type="match status" value="1"/>
</dbReference>
<proteinExistence type="predicted"/>
<dbReference type="Proteomes" id="UP000183561">
    <property type="component" value="Unassembled WGS sequence"/>
</dbReference>
<evidence type="ECO:0000313" key="4">
    <source>
        <dbReference type="Proteomes" id="UP000183561"/>
    </source>
</evidence>
<feature type="domain" description="Enoyl reductase (ER)" evidence="2">
    <location>
        <begin position="23"/>
        <end position="337"/>
    </location>
</feature>
<reference evidence="4" key="1">
    <citation type="submission" date="2016-10" db="EMBL/GenBank/DDBJ databases">
        <authorList>
            <person name="Varghese N."/>
            <person name="Submissions S."/>
        </authorList>
    </citation>
    <scope>NUCLEOTIDE SEQUENCE [LARGE SCALE GENOMIC DNA]</scope>
    <source>
        <strain evidence="4">DSM 44498</strain>
    </source>
</reference>
<dbReference type="Gene3D" id="3.40.50.720">
    <property type="entry name" value="NAD(P)-binding Rossmann-like Domain"/>
    <property type="match status" value="1"/>
</dbReference>
<evidence type="ECO:0000259" key="2">
    <source>
        <dbReference type="SMART" id="SM00829"/>
    </source>
</evidence>
<dbReference type="PANTHER" id="PTHR43205">
    <property type="entry name" value="PROSTAGLANDIN REDUCTASE"/>
    <property type="match status" value="1"/>
</dbReference>
<dbReference type="Pfam" id="PF00107">
    <property type="entry name" value="ADH_zinc_N"/>
    <property type="match status" value="1"/>
</dbReference>
<sequence>MEDQHIPDSSLEVRLASRPAGWPLPENFDIVETPIVQPSDGQILVRNQIMSVDPYMRGRMNDTKSYVPPYEIGRALDGAVVGEVVASRAQGIPVGTTVQHRLGWREYAVLDHAAATIIRDTEVPISTHLGVLGMTGLSAYVGLFDKASFTPRDTVFVSGAAGAVGSLVGQMAKLRGAPRVIGSAGSAEKVRYLIDDLGFDAAFNYKDGSVLEQLRDAAPHGIDVYFDNVGAEHLEAAIAVLNVGGRIAACGAVAQYNSEGPVTGPSNLFQVVTKRLIMRGFIVSDSLDRRPDFHREVGKWVREGRLRYDETVVHGITNAPVAFLDMLRGRNTGKMLVTLDNKNGTENG</sequence>
<dbReference type="Gene3D" id="3.90.180.10">
    <property type="entry name" value="Medium-chain alcohol dehydrogenases, catalytic domain"/>
    <property type="match status" value="1"/>
</dbReference>
<name>A0A1H4MFE3_9NOCA</name>
<keyword evidence="1" id="KW-0560">Oxidoreductase</keyword>
<gene>
    <name evidence="3" type="ORF">SAMN04490239_1787</name>
</gene>
<dbReference type="FunFam" id="3.40.50.720:FF:000121">
    <property type="entry name" value="Prostaglandin reductase 2"/>
    <property type="match status" value="1"/>
</dbReference>
<dbReference type="InterPro" id="IPR045010">
    <property type="entry name" value="MDR_fam"/>
</dbReference>
<dbReference type="SUPFAM" id="SSF50129">
    <property type="entry name" value="GroES-like"/>
    <property type="match status" value="1"/>
</dbReference>